<dbReference type="RefSeq" id="WP_038591649.1">
    <property type="nucleotide sequence ID" value="NZ_CP009211.1"/>
</dbReference>
<dbReference type="UniPathway" id="UPA00028">
    <property type="reaction ID" value="UER00004"/>
</dbReference>
<dbReference type="InterPro" id="IPR051402">
    <property type="entry name" value="KPR-Related"/>
</dbReference>
<evidence type="ECO:0000313" key="9">
    <source>
        <dbReference type="Proteomes" id="UP000028780"/>
    </source>
</evidence>
<evidence type="ECO:0000313" key="8">
    <source>
        <dbReference type="EMBL" id="SNV77365.1"/>
    </source>
</evidence>
<dbReference type="InterPro" id="IPR003710">
    <property type="entry name" value="ApbA"/>
</dbReference>
<dbReference type="GO" id="GO:0015940">
    <property type="term" value="P:pantothenate biosynthetic process"/>
    <property type="evidence" value="ECO:0007669"/>
    <property type="project" value="UniProtKB-UniPathway"/>
</dbReference>
<dbReference type="Proteomes" id="UP000215374">
    <property type="component" value="Chromosome 1"/>
</dbReference>
<reference evidence="8 10" key="2">
    <citation type="submission" date="2017-06" db="EMBL/GenBank/DDBJ databases">
        <authorList>
            <consortium name="Pathogen Informatics"/>
        </authorList>
    </citation>
    <scope>NUCLEOTIDE SEQUENCE [LARGE SCALE GENOMIC DNA]</scope>
    <source>
        <strain evidence="8 10">NCTC13015</strain>
    </source>
</reference>
<organism evidence="7 9">
    <name type="scientific">Corynebacterium imitans</name>
    <dbReference type="NCBI Taxonomy" id="156978"/>
    <lineage>
        <taxon>Bacteria</taxon>
        <taxon>Bacillati</taxon>
        <taxon>Actinomycetota</taxon>
        <taxon>Actinomycetes</taxon>
        <taxon>Mycobacteriales</taxon>
        <taxon>Corynebacteriaceae</taxon>
        <taxon>Corynebacterium</taxon>
    </lineage>
</organism>
<dbReference type="eggNOG" id="COG1893">
    <property type="taxonomic scope" value="Bacteria"/>
</dbReference>
<dbReference type="Proteomes" id="UP000028780">
    <property type="component" value="Chromosome"/>
</dbReference>
<dbReference type="Pfam" id="PF08546">
    <property type="entry name" value="ApbA_C"/>
    <property type="match status" value="1"/>
</dbReference>
<dbReference type="NCBIfam" id="NF005091">
    <property type="entry name" value="PRK06522.2-2"/>
    <property type="match status" value="1"/>
</dbReference>
<dbReference type="SUPFAM" id="SSF48179">
    <property type="entry name" value="6-phosphogluconate dehydrogenase C-terminal domain-like"/>
    <property type="match status" value="1"/>
</dbReference>
<comment type="catalytic activity">
    <reaction evidence="4">
        <text>(R)-pantoate + NADP(+) = 2-dehydropantoate + NADPH + H(+)</text>
        <dbReference type="Rhea" id="RHEA:16233"/>
        <dbReference type="ChEBI" id="CHEBI:11561"/>
        <dbReference type="ChEBI" id="CHEBI:15378"/>
        <dbReference type="ChEBI" id="CHEBI:15980"/>
        <dbReference type="ChEBI" id="CHEBI:57783"/>
        <dbReference type="ChEBI" id="CHEBI:58349"/>
        <dbReference type="EC" id="1.1.1.169"/>
    </reaction>
</comment>
<dbReference type="Pfam" id="PF02558">
    <property type="entry name" value="ApbA"/>
    <property type="match status" value="1"/>
</dbReference>
<dbReference type="PANTHER" id="PTHR21708:SF26">
    <property type="entry name" value="2-DEHYDROPANTOATE 2-REDUCTASE"/>
    <property type="match status" value="1"/>
</dbReference>
<feature type="domain" description="Ketopantoate reductase N-terminal" evidence="5">
    <location>
        <begin position="4"/>
        <end position="156"/>
    </location>
</feature>
<dbReference type="SUPFAM" id="SSF51735">
    <property type="entry name" value="NAD(P)-binding Rossmann-fold domains"/>
    <property type="match status" value="1"/>
</dbReference>
<dbReference type="EC" id="1.1.1.169" evidence="4"/>
<keyword evidence="9" id="KW-1185">Reference proteome</keyword>
<dbReference type="KEGG" id="cii:CIMIT_08460"/>
<keyword evidence="2 4" id="KW-0521">NADP</keyword>
<sequence>MKVLCIGAGAIGGYFGGALAEAGHEVSFVARGETLKALRERGLLLKNGEESARTIRVHAAERAGSAADLLGGADIVLVATKALPDNPTFADLKDAHQLAGVPIVTTQNSVEVHDTAAALFGTNRVFAGVARCYATRVGPAEIQLNPGPLTLNFGRVKGASESEVALAFRAALDEAGIGGDYLSPEEILVDVWAKAMFVSTTGALGAVAQAPMGVLRDALRPQLRALMKEVEAAARGNGVELPADVVEQTLAFADRQYAGATSSMHRDIAAGLPSELDAQVGAIRRKAATAGVPTPLFDYTEAVLSVRTS</sequence>
<dbReference type="InterPro" id="IPR013752">
    <property type="entry name" value="KPA_reductase"/>
</dbReference>
<dbReference type="Gene3D" id="3.40.50.720">
    <property type="entry name" value="NAD(P)-binding Rossmann-like Domain"/>
    <property type="match status" value="1"/>
</dbReference>
<evidence type="ECO:0000256" key="3">
    <source>
        <dbReference type="ARBA" id="ARBA00023002"/>
    </source>
</evidence>
<comment type="pathway">
    <text evidence="4">Cofactor biosynthesis; (R)-pantothenate biosynthesis; (R)-pantoate from 3-methyl-2-oxobutanoate: step 2/2.</text>
</comment>
<comment type="function">
    <text evidence="4">Catalyzes the NADPH-dependent reduction of ketopantoate into pantoic acid.</text>
</comment>
<dbReference type="InterPro" id="IPR013332">
    <property type="entry name" value="KPR_N"/>
</dbReference>
<dbReference type="STRING" id="156978.CIMIT_08460"/>
<dbReference type="NCBIfam" id="TIGR00745">
    <property type="entry name" value="apbA_panE"/>
    <property type="match status" value="1"/>
</dbReference>
<name>A0A076NSM9_9CORY</name>
<dbReference type="InterPro" id="IPR008927">
    <property type="entry name" value="6-PGluconate_DH-like_C_sf"/>
</dbReference>
<dbReference type="InterPro" id="IPR013328">
    <property type="entry name" value="6PGD_dom2"/>
</dbReference>
<comment type="similarity">
    <text evidence="1 4">Belongs to the ketopantoate reductase family.</text>
</comment>
<dbReference type="GO" id="GO:0008677">
    <property type="term" value="F:2-dehydropantoate 2-reductase activity"/>
    <property type="evidence" value="ECO:0007669"/>
    <property type="project" value="UniProtKB-EC"/>
</dbReference>
<evidence type="ECO:0000256" key="2">
    <source>
        <dbReference type="ARBA" id="ARBA00022857"/>
    </source>
</evidence>
<evidence type="ECO:0000259" key="5">
    <source>
        <dbReference type="Pfam" id="PF02558"/>
    </source>
</evidence>
<reference evidence="7 9" key="1">
    <citation type="submission" date="2014-08" db="EMBL/GenBank/DDBJ databases">
        <title>Complete genome sequence of Corynebacterium imitans DSM 44264, isolated from a five-month-old boy with suspected pharyngeal diphtheria.</title>
        <authorList>
            <person name="Mollmann S."/>
            <person name="Albersmeier A."/>
            <person name="Ruckert C."/>
            <person name="Tauch A."/>
        </authorList>
    </citation>
    <scope>NUCLEOTIDE SEQUENCE [LARGE SCALE GENOMIC DNA]</scope>
    <source>
        <strain evidence="7 9">DSM 44264</strain>
    </source>
</reference>
<dbReference type="GO" id="GO:0005737">
    <property type="term" value="C:cytoplasm"/>
    <property type="evidence" value="ECO:0007669"/>
    <property type="project" value="TreeGrafter"/>
</dbReference>
<protein>
    <recommendedName>
        <fullName evidence="4">2-dehydropantoate 2-reductase</fullName>
        <ecNumber evidence="4">1.1.1.169</ecNumber>
    </recommendedName>
    <alternativeName>
        <fullName evidence="4">Ketopantoate reductase</fullName>
    </alternativeName>
</protein>
<evidence type="ECO:0000256" key="4">
    <source>
        <dbReference type="RuleBase" id="RU362068"/>
    </source>
</evidence>
<keyword evidence="3 4" id="KW-0560">Oxidoreductase</keyword>
<gene>
    <name evidence="7" type="ORF">CIMIT_08460</name>
    <name evidence="8" type="ORF">SAMEA4535761_01752</name>
</gene>
<dbReference type="InterPro" id="IPR036291">
    <property type="entry name" value="NAD(P)-bd_dom_sf"/>
</dbReference>
<evidence type="ECO:0000259" key="6">
    <source>
        <dbReference type="Pfam" id="PF08546"/>
    </source>
</evidence>
<feature type="domain" description="Ketopantoate reductase C-terminal" evidence="6">
    <location>
        <begin position="187"/>
        <end position="300"/>
    </location>
</feature>
<evidence type="ECO:0000313" key="7">
    <source>
        <dbReference type="EMBL" id="AIJ33937.1"/>
    </source>
</evidence>
<evidence type="ECO:0000313" key="10">
    <source>
        <dbReference type="Proteomes" id="UP000215374"/>
    </source>
</evidence>
<dbReference type="HOGENOM" id="CLU_031468_6_1_11"/>
<dbReference type="Gene3D" id="1.10.1040.10">
    <property type="entry name" value="N-(1-d-carboxylethyl)-l-norvaline Dehydrogenase, domain 2"/>
    <property type="match status" value="1"/>
</dbReference>
<dbReference type="EMBL" id="CP009211">
    <property type="protein sequence ID" value="AIJ33937.1"/>
    <property type="molecule type" value="Genomic_DNA"/>
</dbReference>
<dbReference type="OrthoDB" id="9796561at2"/>
<proteinExistence type="inferred from homology"/>
<dbReference type="PANTHER" id="PTHR21708">
    <property type="entry name" value="PROBABLE 2-DEHYDROPANTOATE 2-REDUCTASE"/>
    <property type="match status" value="1"/>
</dbReference>
<dbReference type="EMBL" id="LT906467">
    <property type="protein sequence ID" value="SNV77365.1"/>
    <property type="molecule type" value="Genomic_DNA"/>
</dbReference>
<evidence type="ECO:0000256" key="1">
    <source>
        <dbReference type="ARBA" id="ARBA00007870"/>
    </source>
</evidence>
<accession>A0A076NSM9</accession>
<dbReference type="AlphaFoldDB" id="A0A076NSM9"/>
<keyword evidence="4" id="KW-0566">Pantothenate biosynthesis</keyword>